<name>A0A9P8UP86_9PEZI</name>
<comment type="similarity">
    <text evidence="5">Belongs to the SAT4 family.</text>
</comment>
<dbReference type="GO" id="GO:0016020">
    <property type="term" value="C:membrane"/>
    <property type="evidence" value="ECO:0007669"/>
    <property type="project" value="UniProtKB-SubCell"/>
</dbReference>
<evidence type="ECO:0000256" key="6">
    <source>
        <dbReference type="SAM" id="MobiDB-lite"/>
    </source>
</evidence>
<evidence type="ECO:0000256" key="1">
    <source>
        <dbReference type="ARBA" id="ARBA00004141"/>
    </source>
</evidence>
<dbReference type="EMBL" id="JAGPXC010000003">
    <property type="protein sequence ID" value="KAH6655601.1"/>
    <property type="molecule type" value="Genomic_DNA"/>
</dbReference>
<dbReference type="PANTHER" id="PTHR33048:SF47">
    <property type="entry name" value="INTEGRAL MEMBRANE PROTEIN-RELATED"/>
    <property type="match status" value="1"/>
</dbReference>
<organism evidence="9 10">
    <name type="scientific">Truncatella angustata</name>
    <dbReference type="NCBI Taxonomy" id="152316"/>
    <lineage>
        <taxon>Eukaryota</taxon>
        <taxon>Fungi</taxon>
        <taxon>Dikarya</taxon>
        <taxon>Ascomycota</taxon>
        <taxon>Pezizomycotina</taxon>
        <taxon>Sordariomycetes</taxon>
        <taxon>Xylariomycetidae</taxon>
        <taxon>Amphisphaeriales</taxon>
        <taxon>Sporocadaceae</taxon>
        <taxon>Truncatella</taxon>
    </lineage>
</organism>
<comment type="subcellular location">
    <subcellularLocation>
        <location evidence="1">Membrane</location>
        <topology evidence="1">Multi-pass membrane protein</topology>
    </subcellularLocation>
</comment>
<gene>
    <name evidence="9" type="ORF">BKA67DRAFT_645075</name>
</gene>
<dbReference type="Pfam" id="PF20684">
    <property type="entry name" value="Fung_rhodopsin"/>
    <property type="match status" value="1"/>
</dbReference>
<dbReference type="Proteomes" id="UP000758603">
    <property type="component" value="Unassembled WGS sequence"/>
</dbReference>
<proteinExistence type="inferred from homology"/>
<dbReference type="RefSeq" id="XP_045959866.1">
    <property type="nucleotide sequence ID" value="XM_046105865.1"/>
</dbReference>
<evidence type="ECO:0000256" key="3">
    <source>
        <dbReference type="ARBA" id="ARBA00022989"/>
    </source>
</evidence>
<keyword evidence="10" id="KW-1185">Reference proteome</keyword>
<dbReference type="OrthoDB" id="3918601at2759"/>
<evidence type="ECO:0000313" key="10">
    <source>
        <dbReference type="Proteomes" id="UP000758603"/>
    </source>
</evidence>
<comment type="caution">
    <text evidence="9">The sequence shown here is derived from an EMBL/GenBank/DDBJ whole genome shotgun (WGS) entry which is preliminary data.</text>
</comment>
<feature type="transmembrane region" description="Helical" evidence="7">
    <location>
        <begin position="95"/>
        <end position="115"/>
    </location>
</feature>
<evidence type="ECO:0000256" key="4">
    <source>
        <dbReference type="ARBA" id="ARBA00023136"/>
    </source>
</evidence>
<dbReference type="AlphaFoldDB" id="A0A9P8UP86"/>
<protein>
    <recommendedName>
        <fullName evidence="8">Rhodopsin domain-containing protein</fullName>
    </recommendedName>
</protein>
<dbReference type="InterPro" id="IPR052337">
    <property type="entry name" value="SAT4-like"/>
</dbReference>
<evidence type="ECO:0000313" key="9">
    <source>
        <dbReference type="EMBL" id="KAH6655601.1"/>
    </source>
</evidence>
<reference evidence="9" key="1">
    <citation type="journal article" date="2021" name="Nat. Commun.">
        <title>Genetic determinants of endophytism in the Arabidopsis root mycobiome.</title>
        <authorList>
            <person name="Mesny F."/>
            <person name="Miyauchi S."/>
            <person name="Thiergart T."/>
            <person name="Pickel B."/>
            <person name="Atanasova L."/>
            <person name="Karlsson M."/>
            <person name="Huettel B."/>
            <person name="Barry K.W."/>
            <person name="Haridas S."/>
            <person name="Chen C."/>
            <person name="Bauer D."/>
            <person name="Andreopoulos W."/>
            <person name="Pangilinan J."/>
            <person name="LaButti K."/>
            <person name="Riley R."/>
            <person name="Lipzen A."/>
            <person name="Clum A."/>
            <person name="Drula E."/>
            <person name="Henrissat B."/>
            <person name="Kohler A."/>
            <person name="Grigoriev I.V."/>
            <person name="Martin F.M."/>
            <person name="Hacquard S."/>
        </authorList>
    </citation>
    <scope>NUCLEOTIDE SEQUENCE</scope>
    <source>
        <strain evidence="9">MPI-SDFR-AT-0073</strain>
    </source>
</reference>
<evidence type="ECO:0000256" key="5">
    <source>
        <dbReference type="ARBA" id="ARBA00038359"/>
    </source>
</evidence>
<feature type="region of interest" description="Disordered" evidence="6">
    <location>
        <begin position="213"/>
        <end position="235"/>
    </location>
</feature>
<accession>A0A9P8UP86</accession>
<keyword evidence="4 7" id="KW-0472">Membrane</keyword>
<dbReference type="InterPro" id="IPR049326">
    <property type="entry name" value="Rhodopsin_dom_fungi"/>
</dbReference>
<evidence type="ECO:0000256" key="2">
    <source>
        <dbReference type="ARBA" id="ARBA00022692"/>
    </source>
</evidence>
<keyword evidence="3 7" id="KW-1133">Transmembrane helix</keyword>
<evidence type="ECO:0000256" key="7">
    <source>
        <dbReference type="SAM" id="Phobius"/>
    </source>
</evidence>
<feature type="transmembrane region" description="Helical" evidence="7">
    <location>
        <begin position="61"/>
        <end position="83"/>
    </location>
</feature>
<dbReference type="PANTHER" id="PTHR33048">
    <property type="entry name" value="PTH11-LIKE INTEGRAL MEMBRANE PROTEIN (AFU_ORTHOLOGUE AFUA_5G11245)"/>
    <property type="match status" value="1"/>
</dbReference>
<feature type="domain" description="Rhodopsin" evidence="8">
    <location>
        <begin position="8"/>
        <end position="158"/>
    </location>
</feature>
<keyword evidence="2 7" id="KW-0812">Transmembrane</keyword>
<sequence length="307" mass="34051">MCLLIKAINNHDLMSRANRSLIALTLVSFVSGFTASAFQCRLLTPWTCSNHAQCPSARSVYIYNGAMNIVTDTSICILAFAMIRKFQTTRKRKAEIVALFAFRIMCPITTIPTLQSFDFLYYDTSDASWLALEPAMWSQVPLSLSVITACFPSMKNVFDSFLGNTIAVGIDAPYQLDTVKGKEGFRTTAYASEIKSSTPRSFPNRCLKPTDTAPTQVSYHTGPADLGSDEMPHRKKEQSECVWNRTDGVMAISEVEVQLDCSPRSTSTVSSQSSVYASWALLEKAMCRARNANALVAWNYLHLNGRL</sequence>
<dbReference type="GeneID" id="70134756"/>
<evidence type="ECO:0000259" key="8">
    <source>
        <dbReference type="Pfam" id="PF20684"/>
    </source>
</evidence>